<dbReference type="InterPro" id="IPR001638">
    <property type="entry name" value="Solute-binding_3/MltF_N"/>
</dbReference>
<reference evidence="5 6" key="1">
    <citation type="submission" date="2018-11" db="EMBL/GenBank/DDBJ databases">
        <authorList>
            <person name="Jang G.I."/>
            <person name="Hwang C.Y."/>
        </authorList>
    </citation>
    <scope>NUCLEOTIDE SEQUENCE [LARGE SCALE GENOMIC DNA]</scope>
    <source>
        <strain evidence="5 6">SSM26</strain>
    </source>
</reference>
<evidence type="ECO:0000256" key="1">
    <source>
        <dbReference type="ARBA" id="ARBA00010333"/>
    </source>
</evidence>
<feature type="signal peptide" evidence="3">
    <location>
        <begin position="1"/>
        <end position="24"/>
    </location>
</feature>
<proteinExistence type="inferred from homology"/>
<comment type="similarity">
    <text evidence="1">Belongs to the bacterial solute-binding protein 3 family.</text>
</comment>
<evidence type="ECO:0000313" key="6">
    <source>
        <dbReference type="Proteomes" id="UP000275199"/>
    </source>
</evidence>
<dbReference type="PANTHER" id="PTHR35936">
    <property type="entry name" value="MEMBRANE-BOUND LYTIC MUREIN TRANSGLYCOSYLASE F"/>
    <property type="match status" value="1"/>
</dbReference>
<dbReference type="Proteomes" id="UP000275199">
    <property type="component" value="Unassembled WGS sequence"/>
</dbReference>
<protein>
    <submittedName>
        <fullName evidence="5">Amino acid ABC transporter substrate-binding protein</fullName>
    </submittedName>
</protein>
<dbReference type="SMART" id="SM00062">
    <property type="entry name" value="PBPb"/>
    <property type="match status" value="1"/>
</dbReference>
<evidence type="ECO:0000256" key="3">
    <source>
        <dbReference type="SAM" id="SignalP"/>
    </source>
</evidence>
<dbReference type="SUPFAM" id="SSF53850">
    <property type="entry name" value="Periplasmic binding protein-like II"/>
    <property type="match status" value="1"/>
</dbReference>
<sequence>MQRCRAVLVGLLVFCCAHVSQSIAATLRVGFGASKPPYVYEHESRGLEYDLVAAALREGGDELRPYYAPAERLHRMLKQGELDAMATTGSASDLGAFYSDSYIEYQNVVVSLASRDIVLQRIADLDALSVSAFQRARYMLGAEYAAMVGRNPAYREEPRQIIRSLLLYAGRVDAVVADERIFNAFNPLIAGQVDVAQPITIHRLFAPTPYSVGFVDSAARDRFNTGLAALRASGEYARIVARYAAQ</sequence>
<dbReference type="Gene3D" id="3.40.190.10">
    <property type="entry name" value="Periplasmic binding protein-like II"/>
    <property type="match status" value="2"/>
</dbReference>
<evidence type="ECO:0000313" key="5">
    <source>
        <dbReference type="EMBL" id="ROZ84319.1"/>
    </source>
</evidence>
<evidence type="ECO:0000259" key="4">
    <source>
        <dbReference type="SMART" id="SM00062"/>
    </source>
</evidence>
<dbReference type="EMBL" id="RKKU01000012">
    <property type="protein sequence ID" value="ROZ84319.1"/>
    <property type="molecule type" value="Genomic_DNA"/>
</dbReference>
<keyword evidence="2 3" id="KW-0732">Signal</keyword>
<gene>
    <name evidence="5" type="ORF">EF096_10995</name>
</gene>
<feature type="domain" description="Solute-binding protein family 3/N-terminal" evidence="4">
    <location>
        <begin position="26"/>
        <end position="245"/>
    </location>
</feature>
<dbReference type="Pfam" id="PF00497">
    <property type="entry name" value="SBP_bac_3"/>
    <property type="match status" value="1"/>
</dbReference>
<dbReference type="RefSeq" id="WP_123889678.1">
    <property type="nucleotide sequence ID" value="NZ_JBPYCX010000023.1"/>
</dbReference>
<feature type="chain" id="PRO_5045502695" evidence="3">
    <location>
        <begin position="25"/>
        <end position="246"/>
    </location>
</feature>
<keyword evidence="6" id="KW-1185">Reference proteome</keyword>
<accession>A0ABX9XLL8</accession>
<evidence type="ECO:0000256" key="2">
    <source>
        <dbReference type="ARBA" id="ARBA00022729"/>
    </source>
</evidence>
<name>A0ABX9XLL8_9PSED</name>
<organism evidence="5 6">
    <name type="scientific">Pseudomonas neustonica</name>
    <dbReference type="NCBI Taxonomy" id="2487346"/>
    <lineage>
        <taxon>Bacteria</taxon>
        <taxon>Pseudomonadati</taxon>
        <taxon>Pseudomonadota</taxon>
        <taxon>Gammaproteobacteria</taxon>
        <taxon>Pseudomonadales</taxon>
        <taxon>Pseudomonadaceae</taxon>
        <taxon>Pseudomonas</taxon>
    </lineage>
</organism>
<comment type="caution">
    <text evidence="5">The sequence shown here is derived from an EMBL/GenBank/DDBJ whole genome shotgun (WGS) entry which is preliminary data.</text>
</comment>